<gene>
    <name evidence="1" type="ORF">ACFFLM_04380</name>
</gene>
<protein>
    <recommendedName>
        <fullName evidence="3">Tip attachment protein J domain-containing protein</fullName>
    </recommendedName>
</protein>
<reference evidence="1 2" key="1">
    <citation type="submission" date="2024-09" db="EMBL/GenBank/DDBJ databases">
        <authorList>
            <person name="Sun Q."/>
            <person name="Mori K."/>
        </authorList>
    </citation>
    <scope>NUCLEOTIDE SEQUENCE [LARGE SCALE GENOMIC DNA]</scope>
    <source>
        <strain evidence="1 2">JCM 13503</strain>
    </source>
</reference>
<proteinExistence type="predicted"/>
<organism evidence="1 2">
    <name type="scientific">Deinococcus oregonensis</name>
    <dbReference type="NCBI Taxonomy" id="1805970"/>
    <lineage>
        <taxon>Bacteria</taxon>
        <taxon>Thermotogati</taxon>
        <taxon>Deinococcota</taxon>
        <taxon>Deinococci</taxon>
        <taxon>Deinococcales</taxon>
        <taxon>Deinococcaceae</taxon>
        <taxon>Deinococcus</taxon>
    </lineage>
</organism>
<keyword evidence="2" id="KW-1185">Reference proteome</keyword>
<dbReference type="Proteomes" id="UP001589733">
    <property type="component" value="Unassembled WGS sequence"/>
</dbReference>
<dbReference type="RefSeq" id="WP_380005928.1">
    <property type="nucleotide sequence ID" value="NZ_JBHLYR010000013.1"/>
</dbReference>
<evidence type="ECO:0008006" key="3">
    <source>
        <dbReference type="Google" id="ProtNLM"/>
    </source>
</evidence>
<sequence length="526" mass="57185">MIRNVRLTVRDWDGTLRHERYLKHADPALQMDVPADGFEAGRTGYAGCLELTFQAIWATLGAQERDLLELDTLDELGVWHREYAGVVVKSGNSQLTRRHSNFKATGLKKRTTEVRLVADVPEGDAGAQLRAALQAVIASNQLGSAIVYDPAAIPDTGVIVGKFPARGRKLSDLCDYLAGQAGRVWDVDADRKLFLRPTSLTAITLTEGIDVRPTYEDTDSEALVTRVMFNLGTVEGEPYLYAVDSPDLSSFGTSVKDVLFSSSQAWALQAFTTALISGGIEGVTLPELAAGGTGRDEDPVLNEYGVPIVVNIFSITTGETVAYPVVEFTLTQATRRIWIDLYTAGVYRTEPPPALGDNLAEIQVTLPEFAGYPNITLNSRNGQDVRFTQHLYPLPGNAEFPAGTKVKLVGLKNNLVLYGFRPEQLNMAVLGPLAAFHFVTPRRDPATITARGRVTPQPMLNLMRADGSTYETTTESVTLHLKLNALGVSVIKAGQREPAEDRAARWLGQVALADAVQDSVLFKAGQ</sequence>
<evidence type="ECO:0000313" key="1">
    <source>
        <dbReference type="EMBL" id="MFB9991219.1"/>
    </source>
</evidence>
<name>A0ABV6AUN9_9DEIO</name>
<evidence type="ECO:0000313" key="2">
    <source>
        <dbReference type="Proteomes" id="UP001589733"/>
    </source>
</evidence>
<comment type="caution">
    <text evidence="1">The sequence shown here is derived from an EMBL/GenBank/DDBJ whole genome shotgun (WGS) entry which is preliminary data.</text>
</comment>
<dbReference type="EMBL" id="JBHLYR010000013">
    <property type="protein sequence ID" value="MFB9991219.1"/>
    <property type="molecule type" value="Genomic_DNA"/>
</dbReference>
<accession>A0ABV6AUN9</accession>